<dbReference type="PANTHER" id="PTHR31001">
    <property type="entry name" value="UNCHARACTERIZED TRANSCRIPTIONAL REGULATORY PROTEIN"/>
    <property type="match status" value="1"/>
</dbReference>
<protein>
    <submittedName>
        <fullName evidence="6">Predicted protein</fullName>
    </submittedName>
</protein>
<keyword evidence="2" id="KW-0479">Metal-binding</keyword>
<dbReference type="EMBL" id="GL985062">
    <property type="protein sequence ID" value="EGR49460.1"/>
    <property type="molecule type" value="Genomic_DNA"/>
</dbReference>
<dbReference type="PROSITE" id="PS00463">
    <property type="entry name" value="ZN2_CY6_FUNGAL_1"/>
    <property type="match status" value="2"/>
</dbReference>
<dbReference type="eggNOG" id="ENOG502SDU9">
    <property type="taxonomic scope" value="Eukaryota"/>
</dbReference>
<evidence type="ECO:0000259" key="5">
    <source>
        <dbReference type="PROSITE" id="PS50048"/>
    </source>
</evidence>
<evidence type="ECO:0000313" key="7">
    <source>
        <dbReference type="Proteomes" id="UP000008984"/>
    </source>
</evidence>
<dbReference type="InterPro" id="IPR050613">
    <property type="entry name" value="Sec_Metabolite_Reg"/>
</dbReference>
<gene>
    <name evidence="6" type="ORF">TRIREDRAFT_106677</name>
</gene>
<dbReference type="InterPro" id="IPR001138">
    <property type="entry name" value="Zn2Cys6_DnaBD"/>
</dbReference>
<dbReference type="Proteomes" id="UP000008984">
    <property type="component" value="Unassembled WGS sequence"/>
</dbReference>
<dbReference type="GO" id="GO:0000981">
    <property type="term" value="F:DNA-binding transcription factor activity, RNA polymerase II-specific"/>
    <property type="evidence" value="ECO:0007669"/>
    <property type="project" value="InterPro"/>
</dbReference>
<evidence type="ECO:0000256" key="3">
    <source>
        <dbReference type="ARBA" id="ARBA00023242"/>
    </source>
</evidence>
<evidence type="ECO:0000256" key="2">
    <source>
        <dbReference type="ARBA" id="ARBA00022723"/>
    </source>
</evidence>
<dbReference type="SUPFAM" id="SSF57701">
    <property type="entry name" value="Zn2/Cys6 DNA-binding domain"/>
    <property type="match status" value="2"/>
</dbReference>
<evidence type="ECO:0000256" key="1">
    <source>
        <dbReference type="ARBA" id="ARBA00004123"/>
    </source>
</evidence>
<feature type="compositionally biased region" description="Polar residues" evidence="4">
    <location>
        <begin position="50"/>
        <end position="62"/>
    </location>
</feature>
<dbReference type="RefSeq" id="XP_006964609.1">
    <property type="nucleotide sequence ID" value="XM_006964547.1"/>
</dbReference>
<organism evidence="7">
    <name type="scientific">Hypocrea jecorina (strain QM6a)</name>
    <name type="common">Trichoderma reesei</name>
    <dbReference type="NCBI Taxonomy" id="431241"/>
    <lineage>
        <taxon>Eukaryota</taxon>
        <taxon>Fungi</taxon>
        <taxon>Dikarya</taxon>
        <taxon>Ascomycota</taxon>
        <taxon>Pezizomycotina</taxon>
        <taxon>Sordariomycetes</taxon>
        <taxon>Hypocreomycetidae</taxon>
        <taxon>Hypocreales</taxon>
        <taxon>Hypocreaceae</taxon>
        <taxon>Trichoderma</taxon>
    </lineage>
</organism>
<evidence type="ECO:0000313" key="6">
    <source>
        <dbReference type="EMBL" id="EGR49460.1"/>
    </source>
</evidence>
<feature type="domain" description="Zn(2)-C6 fungal-type" evidence="5">
    <location>
        <begin position="115"/>
        <end position="146"/>
    </location>
</feature>
<feature type="compositionally biased region" description="Low complexity" evidence="4">
    <location>
        <begin position="63"/>
        <end position="86"/>
    </location>
</feature>
<dbReference type="CDD" id="cd12148">
    <property type="entry name" value="fungal_TF_MHR"/>
    <property type="match status" value="1"/>
</dbReference>
<dbReference type="PANTHER" id="PTHR31001:SF40">
    <property type="entry name" value="ZN(II)2CYS6 TRANSCRIPTION FACTOR (EUROFUNG)"/>
    <property type="match status" value="1"/>
</dbReference>
<dbReference type="KEGG" id="tre:TRIREDRAFT_106677"/>
<dbReference type="GO" id="GO:0008270">
    <property type="term" value="F:zinc ion binding"/>
    <property type="evidence" value="ECO:0007669"/>
    <property type="project" value="InterPro"/>
</dbReference>
<dbReference type="InterPro" id="IPR036864">
    <property type="entry name" value="Zn2-C6_fun-type_DNA-bd_sf"/>
</dbReference>
<dbReference type="InterPro" id="IPR007219">
    <property type="entry name" value="XnlR_reg_dom"/>
</dbReference>
<proteinExistence type="predicted"/>
<name>G0RH91_HYPJQ</name>
<dbReference type="STRING" id="431241.G0RH91"/>
<sequence length="596" mass="66755">MPSIRQINTCSRCRLLKIRCDKTKPSCERCLRARVDCSLRSNNLAHATATSVLNPPVTDTNASSNVSSKTSSIRSESSTEQPSSPSGNCAPSSDTTTTEHRGAKAIRRRQRALLSCTRCHRLKAGCDKQLPCSRCRRSGWARQCTYTHRVDNGSSTSDASPMIGFVTSHEDAKDIFTSWHTRRRGTTHWKALITRLEVSALNLGQTFVHAEDIRILHIDCSTDILLPSNFPFNSPGAIKYASSLDEVRNLIYSHRDKCDAFVEAYLALYQPVHPILDPPRFLKEINYFWEDAAQTDVSWLSTYLMVLALGCFAVTRDSPSTIELCLAAESCLARTTFMVRPSMSVMRTFCLIVLAKQLANGTCWSFDASWSLLGIIVRLAVCIGLHKPPVASSKPMDSHAVTVSEWQTGHILWITIVYFCIQTAAITARVNSDTEKPTYDEILRYNADIKLLMATTLEHPGCRNPSLRAVLDIFFRRILLVLHRCHALRPDAPILHPVSYWASLECSLAILVHHRDLCEHVGNPDNRDLLGRFFKLDFFAAALTAGLHLLQADAPLADGFSIPPRQTILETLETCTEIWGRDKERPHYVQIMLVSK</sequence>
<dbReference type="GO" id="GO:0005634">
    <property type="term" value="C:nucleus"/>
    <property type="evidence" value="ECO:0007669"/>
    <property type="project" value="UniProtKB-SubCell"/>
</dbReference>
<dbReference type="PROSITE" id="PS50048">
    <property type="entry name" value="ZN2_CY6_FUNGAL_2"/>
    <property type="match status" value="2"/>
</dbReference>
<dbReference type="SMART" id="SM00066">
    <property type="entry name" value="GAL4"/>
    <property type="match status" value="2"/>
</dbReference>
<keyword evidence="3" id="KW-0539">Nucleus</keyword>
<dbReference type="Gene3D" id="4.10.240.10">
    <property type="entry name" value="Zn(2)-C6 fungal-type DNA-binding domain"/>
    <property type="match status" value="2"/>
</dbReference>
<dbReference type="AlphaFoldDB" id="G0RH91"/>
<dbReference type="HOGENOM" id="CLU_021747_1_0_1"/>
<feature type="region of interest" description="Disordered" evidence="4">
    <location>
        <begin position="50"/>
        <end position="105"/>
    </location>
</feature>
<dbReference type="GO" id="GO:0003677">
    <property type="term" value="F:DNA binding"/>
    <property type="evidence" value="ECO:0007669"/>
    <property type="project" value="InterPro"/>
</dbReference>
<reference evidence="6 7" key="1">
    <citation type="journal article" date="2008" name="Nat. Biotechnol.">
        <title>Genome sequencing and analysis of the biomass-degrading fungus Trichoderma reesei (syn. Hypocrea jecorina).</title>
        <authorList>
            <person name="Martinez D."/>
            <person name="Berka R.M."/>
            <person name="Henrissat B."/>
            <person name="Saloheimo M."/>
            <person name="Arvas M."/>
            <person name="Baker S.E."/>
            <person name="Chapman J."/>
            <person name="Chertkov O."/>
            <person name="Coutinho P.M."/>
            <person name="Cullen D."/>
            <person name="Danchin E.G."/>
            <person name="Grigoriev I.V."/>
            <person name="Harris P."/>
            <person name="Jackson M."/>
            <person name="Kubicek C.P."/>
            <person name="Han C.S."/>
            <person name="Ho I."/>
            <person name="Larrondo L.F."/>
            <person name="de Leon A.L."/>
            <person name="Magnuson J.K."/>
            <person name="Merino S."/>
            <person name="Misra M."/>
            <person name="Nelson B."/>
            <person name="Putnam N."/>
            <person name="Robbertse B."/>
            <person name="Salamov A.A."/>
            <person name="Schmoll M."/>
            <person name="Terry A."/>
            <person name="Thayer N."/>
            <person name="Westerholm-Parvinen A."/>
            <person name="Schoch C.L."/>
            <person name="Yao J."/>
            <person name="Barabote R."/>
            <person name="Nelson M.A."/>
            <person name="Detter C."/>
            <person name="Bruce D."/>
            <person name="Kuske C.R."/>
            <person name="Xie G."/>
            <person name="Richardson P."/>
            <person name="Rokhsar D.S."/>
            <person name="Lucas S.M."/>
            <person name="Rubin E.M."/>
            <person name="Dunn-Coleman N."/>
            <person name="Ward M."/>
            <person name="Brettin T.S."/>
        </authorList>
    </citation>
    <scope>NUCLEOTIDE SEQUENCE [LARGE SCALE GENOMIC DNA]</scope>
    <source>
        <strain evidence="6 7">QM6a</strain>
    </source>
</reference>
<dbReference type="GO" id="GO:0006351">
    <property type="term" value="P:DNA-templated transcription"/>
    <property type="evidence" value="ECO:0007669"/>
    <property type="project" value="InterPro"/>
</dbReference>
<keyword evidence="7" id="KW-1185">Reference proteome</keyword>
<comment type="subcellular location">
    <subcellularLocation>
        <location evidence="1">Nucleus</location>
    </subcellularLocation>
</comment>
<dbReference type="GeneID" id="18481328"/>
<evidence type="ECO:0000256" key="4">
    <source>
        <dbReference type="SAM" id="MobiDB-lite"/>
    </source>
</evidence>
<accession>G0RH91</accession>
<feature type="domain" description="Zn(2)-C6 fungal-type" evidence="5">
    <location>
        <begin position="9"/>
        <end position="39"/>
    </location>
</feature>
<dbReference type="Pfam" id="PF04082">
    <property type="entry name" value="Fungal_trans"/>
    <property type="match status" value="1"/>
</dbReference>
<feature type="compositionally biased region" description="Polar residues" evidence="4">
    <location>
        <begin position="87"/>
        <end position="96"/>
    </location>
</feature>
<dbReference type="OrthoDB" id="4236860at2759"/>
<dbReference type="Pfam" id="PF00172">
    <property type="entry name" value="Zn_clus"/>
    <property type="match status" value="2"/>
</dbReference>
<dbReference type="VEuPathDB" id="FungiDB:TRIREDRAFT_106677"/>
<dbReference type="CDD" id="cd00067">
    <property type="entry name" value="GAL4"/>
    <property type="match status" value="2"/>
</dbReference>